<feature type="transmembrane region" description="Helical" evidence="7">
    <location>
        <begin position="312"/>
        <end position="333"/>
    </location>
</feature>
<evidence type="ECO:0000256" key="4">
    <source>
        <dbReference type="ARBA" id="ARBA00022692"/>
    </source>
</evidence>
<dbReference type="AlphaFoldDB" id="R7UMU6"/>
<dbReference type="GO" id="GO:0005524">
    <property type="term" value="F:ATP binding"/>
    <property type="evidence" value="ECO:0007669"/>
    <property type="project" value="InterPro"/>
</dbReference>
<evidence type="ECO:0000259" key="9">
    <source>
        <dbReference type="Pfam" id="PF01061"/>
    </source>
</evidence>
<organism evidence="10">
    <name type="scientific">Capitella teleta</name>
    <name type="common">Polychaete worm</name>
    <dbReference type="NCBI Taxonomy" id="283909"/>
    <lineage>
        <taxon>Eukaryota</taxon>
        <taxon>Metazoa</taxon>
        <taxon>Spiralia</taxon>
        <taxon>Lophotrochozoa</taxon>
        <taxon>Annelida</taxon>
        <taxon>Polychaeta</taxon>
        <taxon>Sedentaria</taxon>
        <taxon>Scolecida</taxon>
        <taxon>Capitellidae</taxon>
        <taxon>Capitella</taxon>
    </lineage>
</organism>
<dbReference type="Gene3D" id="3.40.50.300">
    <property type="entry name" value="P-loop containing nucleotide triphosphate hydrolases"/>
    <property type="match status" value="1"/>
</dbReference>
<reference evidence="12" key="1">
    <citation type="submission" date="2012-12" db="EMBL/GenBank/DDBJ databases">
        <authorList>
            <person name="Hellsten U."/>
            <person name="Grimwood J."/>
            <person name="Chapman J.A."/>
            <person name="Shapiro H."/>
            <person name="Aerts A."/>
            <person name="Otillar R.P."/>
            <person name="Terry A.Y."/>
            <person name="Boore J.L."/>
            <person name="Simakov O."/>
            <person name="Marletaz F."/>
            <person name="Cho S.-J."/>
            <person name="Edsinger-Gonzales E."/>
            <person name="Havlak P."/>
            <person name="Kuo D.-H."/>
            <person name="Larsson T."/>
            <person name="Lv J."/>
            <person name="Arendt D."/>
            <person name="Savage R."/>
            <person name="Osoegawa K."/>
            <person name="de Jong P."/>
            <person name="Lindberg D.R."/>
            <person name="Seaver E.C."/>
            <person name="Weisblat D.A."/>
            <person name="Putnam N.H."/>
            <person name="Grigoriev I.V."/>
            <person name="Rokhsar D.S."/>
        </authorList>
    </citation>
    <scope>NUCLEOTIDE SEQUENCE</scope>
    <source>
        <strain evidence="12">I ESC-2004</strain>
    </source>
</reference>
<dbReference type="PROSITE" id="PS00211">
    <property type="entry name" value="ABC_TRANSPORTER_1"/>
    <property type="match status" value="1"/>
</dbReference>
<dbReference type="SUPFAM" id="SSF52540">
    <property type="entry name" value="P-loop containing nucleoside triphosphate hydrolases"/>
    <property type="match status" value="1"/>
</dbReference>
<dbReference type="PANTHER" id="PTHR48041">
    <property type="entry name" value="ABC TRANSPORTER G FAMILY MEMBER 28"/>
    <property type="match status" value="1"/>
</dbReference>
<dbReference type="EMBL" id="AMQN01007027">
    <property type="status" value="NOT_ANNOTATED_CDS"/>
    <property type="molecule type" value="Genomic_DNA"/>
</dbReference>
<evidence type="ECO:0000256" key="6">
    <source>
        <dbReference type="ARBA" id="ARBA00023136"/>
    </source>
</evidence>
<dbReference type="Proteomes" id="UP000014760">
    <property type="component" value="Unassembled WGS sequence"/>
</dbReference>
<dbReference type="Pfam" id="PF01061">
    <property type="entry name" value="ABC2_membrane"/>
    <property type="match status" value="1"/>
</dbReference>
<keyword evidence="6 7" id="KW-0472">Membrane</keyword>
<evidence type="ECO:0000256" key="7">
    <source>
        <dbReference type="SAM" id="Phobius"/>
    </source>
</evidence>
<dbReference type="EMBL" id="KB299806">
    <property type="protein sequence ID" value="ELU07535.1"/>
    <property type="molecule type" value="Genomic_DNA"/>
</dbReference>
<reference evidence="11" key="3">
    <citation type="submission" date="2015-06" db="UniProtKB">
        <authorList>
            <consortium name="EnsemblMetazoa"/>
        </authorList>
    </citation>
    <scope>IDENTIFICATION</scope>
</reference>
<sequence length="482" mass="53976">MVGLERTSLLRDDDDQIEQQSGLRYQALDKLIQGRSENGLANGHAEEVGIELVGKKGVTLTWQDITVNCPEKNIGIIKKKIVPACKILSGVSGVAEPGNMIAIMGASGCGKTTLLNVLTGRVAGDLEVQGRVLVNGKQDDGLLECVSGYIQQEDLFIGTLTVKEHLWFTLGLTRSQNTIIGIPGRLKGISGGEKKRLALAAESLIEAYGRSPEWHKIRWHLESINLKDDFIVEMDKVAKGIDHDELSPSGKDGQHEQSNERYSANFGTQFTWLYWRCWKSVLRNRKLTGLLLGFVFYQQTYNQTGIRNISGAVFVMLVQVSFNTCFVMTVALVEEHPVFHKEHDDRMYCVLAYYLSRVLCDLPPLVFGGFLYVTITYWLIGHMSASLFPSAQLCLTVTPVIMGVFLLFSGFLVQEETVLPIFLPILYASPYRYAFKGLLILQWRDVTSIERLVVRVLGAGCLLCLSRDHRIFIPFVECFLEK</sequence>
<feature type="transmembrane region" description="Helical" evidence="7">
    <location>
        <begin position="362"/>
        <end position="381"/>
    </location>
</feature>
<dbReference type="EMBL" id="AMQN01007026">
    <property type="status" value="NOT_ANNOTATED_CDS"/>
    <property type="molecule type" value="Genomic_DNA"/>
</dbReference>
<gene>
    <name evidence="10" type="ORF">CAPTEDRAFT_188039</name>
</gene>
<dbReference type="HOGENOM" id="CLU_566513_0_0_1"/>
<dbReference type="Pfam" id="PF00005">
    <property type="entry name" value="ABC_tran"/>
    <property type="match status" value="1"/>
</dbReference>
<dbReference type="GO" id="GO:0005886">
    <property type="term" value="C:plasma membrane"/>
    <property type="evidence" value="ECO:0007669"/>
    <property type="project" value="TreeGrafter"/>
</dbReference>
<evidence type="ECO:0000313" key="11">
    <source>
        <dbReference type="EnsemblMetazoa" id="CapteP188039"/>
    </source>
</evidence>
<feature type="transmembrane region" description="Helical" evidence="7">
    <location>
        <begin position="393"/>
        <end position="412"/>
    </location>
</feature>
<comment type="subcellular location">
    <subcellularLocation>
        <location evidence="1">Membrane</location>
        <topology evidence="1">Multi-pass membrane protein</topology>
    </subcellularLocation>
</comment>
<keyword evidence="4 7" id="KW-0812">Transmembrane</keyword>
<reference evidence="10 12" key="2">
    <citation type="journal article" date="2013" name="Nature">
        <title>Insights into bilaterian evolution from three spiralian genomes.</title>
        <authorList>
            <person name="Simakov O."/>
            <person name="Marletaz F."/>
            <person name="Cho S.J."/>
            <person name="Edsinger-Gonzales E."/>
            <person name="Havlak P."/>
            <person name="Hellsten U."/>
            <person name="Kuo D.H."/>
            <person name="Larsson T."/>
            <person name="Lv J."/>
            <person name="Arendt D."/>
            <person name="Savage R."/>
            <person name="Osoegawa K."/>
            <person name="de Jong P."/>
            <person name="Grimwood J."/>
            <person name="Chapman J.A."/>
            <person name="Shapiro H."/>
            <person name="Aerts A."/>
            <person name="Otillar R.P."/>
            <person name="Terry A.Y."/>
            <person name="Boore J.L."/>
            <person name="Grigoriev I.V."/>
            <person name="Lindberg D.R."/>
            <person name="Seaver E.C."/>
            <person name="Weisblat D.A."/>
            <person name="Putnam N.H."/>
            <person name="Rokhsar D.S."/>
        </authorList>
    </citation>
    <scope>NUCLEOTIDE SEQUENCE</scope>
    <source>
        <strain evidence="10 12">I ESC-2004</strain>
    </source>
</reference>
<dbReference type="InterPro" id="IPR017871">
    <property type="entry name" value="ABC_transporter-like_CS"/>
</dbReference>
<protein>
    <recommendedName>
        <fullName evidence="13">ABC transporter domain-containing protein</fullName>
    </recommendedName>
</protein>
<keyword evidence="12" id="KW-1185">Reference proteome</keyword>
<comment type="similarity">
    <text evidence="2">Belongs to the ABC transporter superfamily. ABCG family. Eye pigment precursor importer (TC 3.A.1.204) subfamily.</text>
</comment>
<feature type="domain" description="ABC transporter" evidence="8">
    <location>
        <begin position="89"/>
        <end position="202"/>
    </location>
</feature>
<keyword evidence="5 7" id="KW-1133">Transmembrane helix</keyword>
<dbReference type="PANTHER" id="PTHR48041:SF139">
    <property type="entry name" value="PROTEIN SCARLET"/>
    <property type="match status" value="1"/>
</dbReference>
<evidence type="ECO:0000256" key="2">
    <source>
        <dbReference type="ARBA" id="ARBA00005814"/>
    </source>
</evidence>
<evidence type="ECO:0000256" key="5">
    <source>
        <dbReference type="ARBA" id="ARBA00022989"/>
    </source>
</evidence>
<dbReference type="OrthoDB" id="66620at2759"/>
<keyword evidence="3" id="KW-0813">Transport</keyword>
<dbReference type="OMA" id="TWENIEV"/>
<dbReference type="InterPro" id="IPR050352">
    <property type="entry name" value="ABCG_transporters"/>
</dbReference>
<accession>R7UMU6</accession>
<proteinExistence type="inferred from homology"/>
<name>R7UMU6_CAPTE</name>
<evidence type="ECO:0000256" key="1">
    <source>
        <dbReference type="ARBA" id="ARBA00004141"/>
    </source>
</evidence>
<dbReference type="EnsemblMetazoa" id="CapteT188039">
    <property type="protein sequence ID" value="CapteP188039"/>
    <property type="gene ID" value="CapteG188039"/>
</dbReference>
<evidence type="ECO:0000256" key="3">
    <source>
        <dbReference type="ARBA" id="ARBA00022448"/>
    </source>
</evidence>
<evidence type="ECO:0008006" key="13">
    <source>
        <dbReference type="Google" id="ProtNLM"/>
    </source>
</evidence>
<evidence type="ECO:0000313" key="10">
    <source>
        <dbReference type="EMBL" id="ELU07535.1"/>
    </source>
</evidence>
<evidence type="ECO:0000259" key="8">
    <source>
        <dbReference type="Pfam" id="PF00005"/>
    </source>
</evidence>
<dbReference type="GO" id="GO:0140359">
    <property type="term" value="F:ABC-type transporter activity"/>
    <property type="evidence" value="ECO:0007669"/>
    <property type="project" value="InterPro"/>
</dbReference>
<evidence type="ECO:0000313" key="12">
    <source>
        <dbReference type="Proteomes" id="UP000014760"/>
    </source>
</evidence>
<dbReference type="InterPro" id="IPR013525">
    <property type="entry name" value="ABC2_TM"/>
</dbReference>
<dbReference type="GO" id="GO:0016887">
    <property type="term" value="F:ATP hydrolysis activity"/>
    <property type="evidence" value="ECO:0007669"/>
    <property type="project" value="InterPro"/>
</dbReference>
<feature type="domain" description="ABC-2 type transporter transmembrane" evidence="9">
    <location>
        <begin position="268"/>
        <end position="381"/>
    </location>
</feature>
<dbReference type="InterPro" id="IPR027417">
    <property type="entry name" value="P-loop_NTPase"/>
</dbReference>
<dbReference type="STRING" id="283909.R7UMU6"/>
<dbReference type="InterPro" id="IPR003439">
    <property type="entry name" value="ABC_transporter-like_ATP-bd"/>
</dbReference>